<protein>
    <submittedName>
        <fullName evidence="2">Uncharacterized protein</fullName>
    </submittedName>
</protein>
<dbReference type="OrthoDB" id="5101518at2759"/>
<accession>A0A9Q3GJ71</accession>
<sequence length="245" mass="27740">MTSKVLTCCQSLWAEFLSKFHFSITYFPFCLANLPDALSGKDNIYPERGEDSIRNNTINSQQLIKEDEVRPKNSFHSRDPQFDSVHINKDTPSGELSSKVQSVPKDLKRKLEFAINRFKRYVDKSRASPPVFNLGDMGWISSKKVKSTIPTKKTVRKMVLSFSNLEESKYSCLLAQAPISMEVHPPSLPHFPPGTSQDIKYPKQASRDSSSNYHSRRREMGSLSSTVCQAKESKTMISCGMEGFQ</sequence>
<feature type="region of interest" description="Disordered" evidence="1">
    <location>
        <begin position="185"/>
        <end position="227"/>
    </location>
</feature>
<evidence type="ECO:0000256" key="1">
    <source>
        <dbReference type="SAM" id="MobiDB-lite"/>
    </source>
</evidence>
<feature type="compositionally biased region" description="Polar residues" evidence="1">
    <location>
        <begin position="90"/>
        <end position="100"/>
    </location>
</feature>
<dbReference type="Proteomes" id="UP000765509">
    <property type="component" value="Unassembled WGS sequence"/>
</dbReference>
<dbReference type="EMBL" id="AVOT02002183">
    <property type="protein sequence ID" value="MBW0469448.1"/>
    <property type="molecule type" value="Genomic_DNA"/>
</dbReference>
<evidence type="ECO:0000313" key="3">
    <source>
        <dbReference type="Proteomes" id="UP000765509"/>
    </source>
</evidence>
<name>A0A9Q3GJ71_9BASI</name>
<dbReference type="AlphaFoldDB" id="A0A9Q3GJ71"/>
<gene>
    <name evidence="2" type="ORF">O181_009163</name>
</gene>
<reference evidence="2" key="1">
    <citation type="submission" date="2021-03" db="EMBL/GenBank/DDBJ databases">
        <title>Draft genome sequence of rust myrtle Austropuccinia psidii MF-1, a brazilian biotype.</title>
        <authorList>
            <person name="Quecine M.C."/>
            <person name="Pachon D.M.R."/>
            <person name="Bonatelli M.L."/>
            <person name="Correr F.H."/>
            <person name="Franceschini L.M."/>
            <person name="Leite T.F."/>
            <person name="Margarido G.R.A."/>
            <person name="Almeida C.A."/>
            <person name="Ferrarezi J.A."/>
            <person name="Labate C.A."/>
        </authorList>
    </citation>
    <scope>NUCLEOTIDE SEQUENCE</scope>
    <source>
        <strain evidence="2">MF-1</strain>
    </source>
</reference>
<organism evidence="2 3">
    <name type="scientific">Austropuccinia psidii MF-1</name>
    <dbReference type="NCBI Taxonomy" id="1389203"/>
    <lineage>
        <taxon>Eukaryota</taxon>
        <taxon>Fungi</taxon>
        <taxon>Dikarya</taxon>
        <taxon>Basidiomycota</taxon>
        <taxon>Pucciniomycotina</taxon>
        <taxon>Pucciniomycetes</taxon>
        <taxon>Pucciniales</taxon>
        <taxon>Sphaerophragmiaceae</taxon>
        <taxon>Austropuccinia</taxon>
    </lineage>
</organism>
<proteinExistence type="predicted"/>
<comment type="caution">
    <text evidence="2">The sequence shown here is derived from an EMBL/GenBank/DDBJ whole genome shotgun (WGS) entry which is preliminary data.</text>
</comment>
<feature type="compositionally biased region" description="Basic and acidic residues" evidence="1">
    <location>
        <begin position="69"/>
        <end position="89"/>
    </location>
</feature>
<evidence type="ECO:0000313" key="2">
    <source>
        <dbReference type="EMBL" id="MBW0469448.1"/>
    </source>
</evidence>
<keyword evidence="3" id="KW-1185">Reference proteome</keyword>
<feature type="region of interest" description="Disordered" evidence="1">
    <location>
        <begin position="69"/>
        <end position="100"/>
    </location>
</feature>